<sequence>MVAGKIPKVSQVKFFVMGPQPEPSYISKLFTMATWSSLLLVKLNSTTLDQENIRSYLRTNNDFPPFCQQLVGNTVGFMSPEQQIVRFGNSDREIEAAESDAGRLHSHLLVENPFTGPIDWHLEGVARASPGQNPYLDHRLAEYGQIRYIVSYFCDTQSNIGFFHEGALIHWGPKSTEKTGELVHGSLTDTQKEDRSQIYNDGMCVVCLAEYGRGEQVLQLQKCHHIFHESCLRPWLEDQGTCPTCRSDLFDESEPNAKTQETTPSRSEWATTRIPVFTTCISRRPAPVLTVSRHDIINLIRAAVCACLWFAFSYFLFPGWSWRIPSQIHKIPQPTFHFFPFMGHQPDHLLPSSILKLFTMATWLLVLLLVGNTVGFMSPEQQVARFGNPGRDIEAALEAEVAPLLSHPHAEDPIPGPIDLHFEGVARASAGQNFYLRNRLAGYGQIRYIEGALMHWDPKSDERTGENGEAHMVQSKIEQQSSSLVHGSSIDTHKEDSSQIYNDATCVVCLAEYGRGEQVLQLQKCQHIFHEGCLRPWLEYQGTCPTCRSALFDESEPNAKTQETTPSRSESASTRIPVLTTVRSRQPASVISRQPASVISRQPASVISRIGSRSDKNFLIYWLSSGMRAEFLLESSFDIEALASIS</sequence>
<reference evidence="2" key="2">
    <citation type="journal article" date="2018" name="Mol. Plant Microbe Interact.">
        <title>Genome sequence resources for the wheat stripe rust pathogen (Puccinia striiformis f. sp. tritici) and the barley stripe rust pathogen (Puccinia striiformis f. sp. hordei).</title>
        <authorList>
            <person name="Xia C."/>
            <person name="Wang M."/>
            <person name="Yin C."/>
            <person name="Cornejo O.E."/>
            <person name="Hulbert S.H."/>
            <person name="Chen X."/>
        </authorList>
    </citation>
    <scope>NUCLEOTIDE SEQUENCE [LARGE SCALE GENOMIC DNA]</scope>
    <source>
        <strain evidence="2">93-210</strain>
    </source>
</reference>
<dbReference type="Proteomes" id="UP001060170">
    <property type="component" value="Chromosome 9"/>
</dbReference>
<evidence type="ECO:0000313" key="1">
    <source>
        <dbReference type="EMBL" id="KAI7947822.1"/>
    </source>
</evidence>
<organism evidence="1 2">
    <name type="scientific">Puccinia striiformis f. sp. tritici</name>
    <dbReference type="NCBI Taxonomy" id="168172"/>
    <lineage>
        <taxon>Eukaryota</taxon>
        <taxon>Fungi</taxon>
        <taxon>Dikarya</taxon>
        <taxon>Basidiomycota</taxon>
        <taxon>Pucciniomycotina</taxon>
        <taxon>Pucciniomycetes</taxon>
        <taxon>Pucciniales</taxon>
        <taxon>Pucciniaceae</taxon>
        <taxon>Puccinia</taxon>
    </lineage>
</organism>
<name>A0ACC0E979_9BASI</name>
<evidence type="ECO:0000313" key="2">
    <source>
        <dbReference type="Proteomes" id="UP001060170"/>
    </source>
</evidence>
<keyword evidence="2" id="KW-1185">Reference proteome</keyword>
<proteinExistence type="predicted"/>
<accession>A0ACC0E979</accession>
<gene>
    <name evidence="1" type="ORF">MJO28_009730</name>
</gene>
<protein>
    <submittedName>
        <fullName evidence="1">Uncharacterized protein</fullName>
    </submittedName>
</protein>
<reference evidence="2" key="1">
    <citation type="journal article" date="2018" name="BMC Genomics">
        <title>Genomic insights into host adaptation between the wheat stripe rust pathogen (Puccinia striiformis f. sp. tritici) and the barley stripe rust pathogen (Puccinia striiformis f. sp. hordei).</title>
        <authorList>
            <person name="Xia C."/>
            <person name="Wang M."/>
            <person name="Yin C."/>
            <person name="Cornejo O.E."/>
            <person name="Hulbert S.H."/>
            <person name="Chen X."/>
        </authorList>
    </citation>
    <scope>NUCLEOTIDE SEQUENCE [LARGE SCALE GENOMIC DNA]</scope>
    <source>
        <strain evidence="2">93-210</strain>
    </source>
</reference>
<reference evidence="1 2" key="3">
    <citation type="journal article" date="2022" name="Microbiol. Spectr.">
        <title>Folding features and dynamics of 3D genome architecture in plant fungal pathogens.</title>
        <authorList>
            <person name="Xia C."/>
        </authorList>
    </citation>
    <scope>NUCLEOTIDE SEQUENCE [LARGE SCALE GENOMIC DNA]</scope>
    <source>
        <strain evidence="1 2">93-210</strain>
    </source>
</reference>
<comment type="caution">
    <text evidence="1">The sequence shown here is derived from an EMBL/GenBank/DDBJ whole genome shotgun (WGS) entry which is preliminary data.</text>
</comment>
<dbReference type="EMBL" id="CM045873">
    <property type="protein sequence ID" value="KAI7947822.1"/>
    <property type="molecule type" value="Genomic_DNA"/>
</dbReference>